<dbReference type="EMBL" id="JBAMMX010000012">
    <property type="protein sequence ID" value="KAK6929897.1"/>
    <property type="molecule type" value="Genomic_DNA"/>
</dbReference>
<dbReference type="GO" id="GO:0005388">
    <property type="term" value="F:P-type calcium transporter activity"/>
    <property type="evidence" value="ECO:0007669"/>
    <property type="project" value="TreeGrafter"/>
</dbReference>
<feature type="transmembrane region" description="Helical" evidence="2">
    <location>
        <begin position="82"/>
        <end position="99"/>
    </location>
</feature>
<dbReference type="SUPFAM" id="SSF81653">
    <property type="entry name" value="Calcium ATPase, transduction domain A"/>
    <property type="match status" value="1"/>
</dbReference>
<dbReference type="InterPro" id="IPR023298">
    <property type="entry name" value="ATPase_P-typ_TM_dom_sf"/>
</dbReference>
<reference evidence="4 5" key="1">
    <citation type="submission" date="2023-12" db="EMBL/GenBank/DDBJ databases">
        <title>A high-quality genome assembly for Dillenia turbinata (Dilleniales).</title>
        <authorList>
            <person name="Chanderbali A."/>
        </authorList>
    </citation>
    <scope>NUCLEOTIDE SEQUENCE [LARGE SCALE GENOMIC DNA]</scope>
    <source>
        <strain evidence="4">LSX21</strain>
        <tissue evidence="4">Leaf</tissue>
    </source>
</reference>
<organism evidence="4 5">
    <name type="scientific">Dillenia turbinata</name>
    <dbReference type="NCBI Taxonomy" id="194707"/>
    <lineage>
        <taxon>Eukaryota</taxon>
        <taxon>Viridiplantae</taxon>
        <taxon>Streptophyta</taxon>
        <taxon>Embryophyta</taxon>
        <taxon>Tracheophyta</taxon>
        <taxon>Spermatophyta</taxon>
        <taxon>Magnoliopsida</taxon>
        <taxon>eudicotyledons</taxon>
        <taxon>Gunneridae</taxon>
        <taxon>Pentapetalae</taxon>
        <taxon>Dilleniales</taxon>
        <taxon>Dilleniaceae</taxon>
        <taxon>Dillenia</taxon>
    </lineage>
</organism>
<dbReference type="GO" id="GO:0005886">
    <property type="term" value="C:plasma membrane"/>
    <property type="evidence" value="ECO:0007669"/>
    <property type="project" value="TreeGrafter"/>
</dbReference>
<dbReference type="PANTHER" id="PTHR24093">
    <property type="entry name" value="CATION TRANSPORTING ATPASE"/>
    <property type="match status" value="1"/>
</dbReference>
<dbReference type="Proteomes" id="UP001370490">
    <property type="component" value="Unassembled WGS sequence"/>
</dbReference>
<evidence type="ECO:0000256" key="2">
    <source>
        <dbReference type="SAM" id="Phobius"/>
    </source>
</evidence>
<dbReference type="SUPFAM" id="SSF81665">
    <property type="entry name" value="Calcium ATPase, transmembrane domain M"/>
    <property type="match status" value="1"/>
</dbReference>
<gene>
    <name evidence="4" type="ORF">RJ641_003991</name>
</gene>
<proteinExistence type="predicted"/>
<keyword evidence="2" id="KW-0472">Membrane</keyword>
<keyword evidence="2" id="KW-0812">Transmembrane</keyword>
<keyword evidence="2" id="KW-1133">Transmembrane helix</keyword>
<keyword evidence="5" id="KW-1185">Reference proteome</keyword>
<evidence type="ECO:0000313" key="5">
    <source>
        <dbReference type="Proteomes" id="UP001370490"/>
    </source>
</evidence>
<dbReference type="Pfam" id="PF00690">
    <property type="entry name" value="Cation_ATPase_N"/>
    <property type="match status" value="1"/>
</dbReference>
<feature type="transmembrane region" description="Helical" evidence="2">
    <location>
        <begin position="111"/>
        <end position="130"/>
    </location>
</feature>
<dbReference type="Gene3D" id="1.20.1110.10">
    <property type="entry name" value="Calcium-transporting ATPase, transmembrane domain"/>
    <property type="match status" value="1"/>
</dbReference>
<accession>A0AAN8Z9P2</accession>
<name>A0AAN8Z9P2_9MAGN</name>
<dbReference type="PANTHER" id="PTHR24093:SF434">
    <property type="entry name" value="CALCIUM-TRANSPORTING ATPASE 13, PLASMA MEMBRANE-TYPE-RELATED"/>
    <property type="match status" value="1"/>
</dbReference>
<protein>
    <recommendedName>
        <fullName evidence="3">Cation-transporting P-type ATPase N-terminal domain-containing protein</fullName>
    </recommendedName>
</protein>
<keyword evidence="1" id="KW-0460">Magnesium</keyword>
<evidence type="ECO:0000259" key="3">
    <source>
        <dbReference type="Pfam" id="PF00690"/>
    </source>
</evidence>
<sequence length="346" mass="37803">MDAPIWKTAPRGRIHQIKVAQKSKITKISQTPSFAVLDIEPRSYSSGIDQETKMQEAFGSNAYKQPPTKSFFHFVVEALKDFTILILLACAVLSLGFGIKQHGLKEGWYDSGSITPAVLIVIAFSAISNFKQNRQFEKLSTVSNNIQVDAVRNGRRRQISIFEVLVGDVVCLKIDDQVPADGKNPFLVSGTKVADGYAKMLVTSVGMNTTWGEMMSTISRDSNETKPLQARLNKLTSSIGKVGFTGSLPEDENGNPEFNGSKTKVDDVLNAVIGIIADAVTIVVVIPEGLPLAVTLTLAYSMKRMMADRAMQLVQNLSYTGSPTEKSILSWAATDLKMDMEAMKQS</sequence>
<feature type="domain" description="Cation-transporting P-type ATPase N-terminal" evidence="3">
    <location>
        <begin position="49"/>
        <end position="94"/>
    </location>
</feature>
<comment type="caution">
    <text evidence="4">The sequence shown here is derived from an EMBL/GenBank/DDBJ whole genome shotgun (WGS) entry which is preliminary data.</text>
</comment>
<evidence type="ECO:0000313" key="4">
    <source>
        <dbReference type="EMBL" id="KAK6929897.1"/>
    </source>
</evidence>
<dbReference type="AlphaFoldDB" id="A0AAN8Z9P2"/>
<dbReference type="InterPro" id="IPR008250">
    <property type="entry name" value="ATPase_P-typ_transduc_dom_A_sf"/>
</dbReference>
<evidence type="ECO:0000256" key="1">
    <source>
        <dbReference type="ARBA" id="ARBA00022842"/>
    </source>
</evidence>
<dbReference type="InterPro" id="IPR004014">
    <property type="entry name" value="ATPase_P-typ_cation-transptr_N"/>
</dbReference>